<feature type="domain" description="DUF1468" evidence="2">
    <location>
        <begin position="12"/>
        <end position="134"/>
    </location>
</feature>
<dbReference type="RefSeq" id="WP_154528854.1">
    <property type="nucleotide sequence ID" value="NZ_VUNH01000006.1"/>
</dbReference>
<comment type="caution">
    <text evidence="3">The sequence shown here is derived from an EMBL/GenBank/DDBJ whole genome shotgun (WGS) entry which is preliminary data.</text>
</comment>
<dbReference type="Proteomes" id="UP000473699">
    <property type="component" value="Unassembled WGS sequence"/>
</dbReference>
<feature type="transmembrane region" description="Helical" evidence="1">
    <location>
        <begin position="107"/>
        <end position="125"/>
    </location>
</feature>
<dbReference type="EMBL" id="VUNH01000006">
    <property type="protein sequence ID" value="MST55763.1"/>
    <property type="molecule type" value="Genomic_DNA"/>
</dbReference>
<feature type="transmembrane region" description="Helical" evidence="1">
    <location>
        <begin position="6"/>
        <end position="22"/>
    </location>
</feature>
<organism evidence="3 4">
    <name type="scientific">Pyramidobacter porci</name>
    <dbReference type="NCBI Taxonomy" id="2605789"/>
    <lineage>
        <taxon>Bacteria</taxon>
        <taxon>Thermotogati</taxon>
        <taxon>Synergistota</taxon>
        <taxon>Synergistia</taxon>
        <taxon>Synergistales</taxon>
        <taxon>Dethiosulfovibrionaceae</taxon>
        <taxon>Pyramidobacter</taxon>
    </lineage>
</organism>
<dbReference type="AlphaFoldDB" id="A0A6L5YCB4"/>
<name>A0A6L5YCB4_9BACT</name>
<proteinExistence type="predicted"/>
<dbReference type="InterPro" id="IPR009936">
    <property type="entry name" value="DUF1468"/>
</dbReference>
<reference evidence="3 4" key="1">
    <citation type="submission" date="2019-08" db="EMBL/GenBank/DDBJ databases">
        <title>In-depth cultivation of the pig gut microbiome towards novel bacterial diversity and tailored functional studies.</title>
        <authorList>
            <person name="Wylensek D."/>
            <person name="Hitch T.C.A."/>
            <person name="Clavel T."/>
        </authorList>
    </citation>
    <scope>NUCLEOTIDE SEQUENCE [LARGE SCALE GENOMIC DNA]</scope>
    <source>
        <strain evidence="3 4">SM-530-WT-4B</strain>
    </source>
</reference>
<keyword evidence="1" id="KW-0472">Membrane</keyword>
<feature type="transmembrane region" description="Helical" evidence="1">
    <location>
        <begin position="34"/>
        <end position="51"/>
    </location>
</feature>
<protein>
    <submittedName>
        <fullName evidence="3">Tripartite tricarboxylate transporter TctB family protein</fullName>
    </submittedName>
</protein>
<evidence type="ECO:0000256" key="1">
    <source>
        <dbReference type="SAM" id="Phobius"/>
    </source>
</evidence>
<evidence type="ECO:0000313" key="3">
    <source>
        <dbReference type="EMBL" id="MST55763.1"/>
    </source>
</evidence>
<evidence type="ECO:0000313" key="4">
    <source>
        <dbReference type="Proteomes" id="UP000473699"/>
    </source>
</evidence>
<dbReference type="Pfam" id="PF07331">
    <property type="entry name" value="TctB"/>
    <property type="match status" value="1"/>
</dbReference>
<gene>
    <name evidence="3" type="ORF">FYJ74_06925</name>
</gene>
<accession>A0A6L5YCB4</accession>
<feature type="transmembrane region" description="Helical" evidence="1">
    <location>
        <begin position="71"/>
        <end position="95"/>
    </location>
</feature>
<keyword evidence="1" id="KW-1133">Transmembrane helix</keyword>
<keyword evidence="4" id="KW-1185">Reference proteome</keyword>
<keyword evidence="1" id="KW-0812">Transmembrane</keyword>
<evidence type="ECO:0000259" key="2">
    <source>
        <dbReference type="Pfam" id="PF07331"/>
    </source>
</evidence>
<sequence length="144" mass="16433">MFLVKTLSLEVVFVVFFLWRSLYEPVEVRAYPQALLILMGLCALTSLYYAWKIRNTSQGSADEIRFNKYFSIGSFFCYLLSFHALGFIAATFLFYSIWMAVIDRRLRIGHVLIAAVFAGLLYYVFHNVLGVLLPAGLLANVLPD</sequence>